<keyword evidence="6" id="KW-0378">Hydrolase</keyword>
<evidence type="ECO:0000259" key="9">
    <source>
        <dbReference type="Pfam" id="PF13359"/>
    </source>
</evidence>
<keyword evidence="4" id="KW-0540">Nuclease</keyword>
<dbReference type="PANTHER" id="PTHR22930:SF269">
    <property type="entry name" value="NUCLEASE HARBI1-LIKE PROTEIN"/>
    <property type="match status" value="1"/>
</dbReference>
<comment type="similarity">
    <text evidence="3">Belongs to the HARBI1 family.</text>
</comment>
<evidence type="ECO:0000256" key="7">
    <source>
        <dbReference type="ARBA" id="ARBA00023242"/>
    </source>
</evidence>
<feature type="compositionally biased region" description="Polar residues" evidence="8">
    <location>
        <begin position="370"/>
        <end position="384"/>
    </location>
</feature>
<evidence type="ECO:0000313" key="11">
    <source>
        <dbReference type="RefSeq" id="XP_049315670.1"/>
    </source>
</evidence>
<comment type="subcellular location">
    <subcellularLocation>
        <location evidence="2">Nucleus</location>
    </subcellularLocation>
</comment>
<reference evidence="11" key="1">
    <citation type="submission" date="2025-08" db="UniProtKB">
        <authorList>
            <consortium name="RefSeq"/>
        </authorList>
    </citation>
    <scope>IDENTIFICATION</scope>
    <source>
        <tissue evidence="11">Adult</tissue>
    </source>
</reference>
<dbReference type="GeneID" id="125779123"/>
<evidence type="ECO:0000256" key="4">
    <source>
        <dbReference type="ARBA" id="ARBA00022722"/>
    </source>
</evidence>
<evidence type="ECO:0000256" key="2">
    <source>
        <dbReference type="ARBA" id="ARBA00004123"/>
    </source>
</evidence>
<evidence type="ECO:0000313" key="10">
    <source>
        <dbReference type="Proteomes" id="UP001652620"/>
    </source>
</evidence>
<keyword evidence="7" id="KW-0539">Nucleus</keyword>
<keyword evidence="5" id="KW-0479">Metal-binding</keyword>
<organism evidence="10 11">
    <name type="scientific">Bactrocera dorsalis</name>
    <name type="common">Oriental fruit fly</name>
    <name type="synonym">Dacus dorsalis</name>
    <dbReference type="NCBI Taxonomy" id="27457"/>
    <lineage>
        <taxon>Eukaryota</taxon>
        <taxon>Metazoa</taxon>
        <taxon>Ecdysozoa</taxon>
        <taxon>Arthropoda</taxon>
        <taxon>Hexapoda</taxon>
        <taxon>Insecta</taxon>
        <taxon>Pterygota</taxon>
        <taxon>Neoptera</taxon>
        <taxon>Endopterygota</taxon>
        <taxon>Diptera</taxon>
        <taxon>Brachycera</taxon>
        <taxon>Muscomorpha</taxon>
        <taxon>Tephritoidea</taxon>
        <taxon>Tephritidae</taxon>
        <taxon>Bactrocera</taxon>
        <taxon>Bactrocera</taxon>
    </lineage>
</organism>
<keyword evidence="10" id="KW-1185">Reference proteome</keyword>
<evidence type="ECO:0000256" key="8">
    <source>
        <dbReference type="SAM" id="MobiDB-lite"/>
    </source>
</evidence>
<evidence type="ECO:0000256" key="3">
    <source>
        <dbReference type="ARBA" id="ARBA00006958"/>
    </source>
</evidence>
<dbReference type="RefSeq" id="XP_049315670.1">
    <property type="nucleotide sequence ID" value="XM_049459713.1"/>
</dbReference>
<dbReference type="Proteomes" id="UP001652620">
    <property type="component" value="Chromosome 6"/>
</dbReference>
<evidence type="ECO:0000256" key="5">
    <source>
        <dbReference type="ARBA" id="ARBA00022723"/>
    </source>
</evidence>
<feature type="domain" description="DDE Tnp4" evidence="9">
    <location>
        <begin position="185"/>
        <end position="349"/>
    </location>
</feature>
<accession>A0ABM3K2F7</accession>
<dbReference type="PANTHER" id="PTHR22930">
    <property type="match status" value="1"/>
</dbReference>
<evidence type="ECO:0000256" key="1">
    <source>
        <dbReference type="ARBA" id="ARBA00001968"/>
    </source>
</evidence>
<dbReference type="InterPro" id="IPR045249">
    <property type="entry name" value="HARBI1-like"/>
</dbReference>
<dbReference type="InterPro" id="IPR027806">
    <property type="entry name" value="HARBI1_dom"/>
</dbReference>
<gene>
    <name evidence="11" type="primary">LOC125779123</name>
</gene>
<sequence>MISSSRKKKIVAIMCICVHLINKKKQIKEKRPLKKRSVWVLDWLQKRSTDGSYAKTLREFREVNNQKYLFKNYLRMNEATFNYILELVSPNIKKSDTNMRKAIPANERLAVTLRYLASGDSFKSLSVDFRIAPNTIFIFVPEVCDAIYKALKNEYLKVPNNEQMWIDIAQKFSDKWNFPHCIGAVDGKHIVMKAPPRSGSTFYNYKGTNSIVLMAIADADYRFIYIDVGCNGRVSDGGVFGKSTFQKALDNNTLRLPLPQPLLNRARDCPYLLVADDAFRMQKHILKPYPGRNLTAGQRIFNYRLSRARRVVENAFGIMAKRFQILYRPIQLNEHKTTQITLACCALHNFLIKKNDSYMAGLTTDRNDQQDNSVHEQGTQNCQQGAEERPTTYITNEAKEIREEFEQYFMTVAGEIPFQYRCLC</sequence>
<protein>
    <submittedName>
        <fullName evidence="11">Uncharacterized protein LOC125779123</fullName>
    </submittedName>
</protein>
<dbReference type="Pfam" id="PF13359">
    <property type="entry name" value="DDE_Tnp_4"/>
    <property type="match status" value="1"/>
</dbReference>
<proteinExistence type="inferred from homology"/>
<comment type="cofactor">
    <cofactor evidence="1">
        <name>a divalent metal cation</name>
        <dbReference type="ChEBI" id="CHEBI:60240"/>
    </cofactor>
</comment>
<feature type="region of interest" description="Disordered" evidence="8">
    <location>
        <begin position="365"/>
        <end position="390"/>
    </location>
</feature>
<name>A0ABM3K2F7_BACDO</name>
<evidence type="ECO:0000256" key="6">
    <source>
        <dbReference type="ARBA" id="ARBA00022801"/>
    </source>
</evidence>